<protein>
    <submittedName>
        <fullName evidence="3">Uncharacterized protein</fullName>
    </submittedName>
</protein>
<keyword evidence="2" id="KW-0472">Membrane</keyword>
<name>A0A8H3X8C9_GIGMA</name>
<comment type="caution">
    <text evidence="3">The sequence shown here is derived from an EMBL/GenBank/DDBJ whole genome shotgun (WGS) entry which is preliminary data.</text>
</comment>
<feature type="compositionally biased region" description="Basic and acidic residues" evidence="1">
    <location>
        <begin position="290"/>
        <end position="304"/>
    </location>
</feature>
<dbReference type="EMBL" id="WTPW01001547">
    <property type="protein sequence ID" value="KAF0429334.1"/>
    <property type="molecule type" value="Genomic_DNA"/>
</dbReference>
<accession>A0A8H3X8C9</accession>
<feature type="compositionally biased region" description="Basic and acidic residues" evidence="1">
    <location>
        <begin position="230"/>
        <end position="248"/>
    </location>
</feature>
<keyword evidence="2" id="KW-0812">Transmembrane</keyword>
<evidence type="ECO:0000313" key="4">
    <source>
        <dbReference type="Proteomes" id="UP000439903"/>
    </source>
</evidence>
<dbReference type="OrthoDB" id="2555519at2759"/>
<evidence type="ECO:0000256" key="1">
    <source>
        <dbReference type="SAM" id="MobiDB-lite"/>
    </source>
</evidence>
<keyword evidence="2" id="KW-1133">Transmembrane helix</keyword>
<organism evidence="3 4">
    <name type="scientific">Gigaspora margarita</name>
    <dbReference type="NCBI Taxonomy" id="4874"/>
    <lineage>
        <taxon>Eukaryota</taxon>
        <taxon>Fungi</taxon>
        <taxon>Fungi incertae sedis</taxon>
        <taxon>Mucoromycota</taxon>
        <taxon>Glomeromycotina</taxon>
        <taxon>Glomeromycetes</taxon>
        <taxon>Diversisporales</taxon>
        <taxon>Gigasporaceae</taxon>
        <taxon>Gigaspora</taxon>
    </lineage>
</organism>
<reference evidence="3 4" key="1">
    <citation type="journal article" date="2019" name="Environ. Microbiol.">
        <title>At the nexus of three kingdoms: the genome of the mycorrhizal fungus Gigaspora margarita provides insights into plant, endobacterial and fungal interactions.</title>
        <authorList>
            <person name="Venice F."/>
            <person name="Ghignone S."/>
            <person name="Salvioli di Fossalunga A."/>
            <person name="Amselem J."/>
            <person name="Novero M."/>
            <person name="Xianan X."/>
            <person name="Sedzielewska Toro K."/>
            <person name="Morin E."/>
            <person name="Lipzen A."/>
            <person name="Grigoriev I.V."/>
            <person name="Henrissat B."/>
            <person name="Martin F.M."/>
            <person name="Bonfante P."/>
        </authorList>
    </citation>
    <scope>NUCLEOTIDE SEQUENCE [LARGE SCALE GENOMIC DNA]</scope>
    <source>
        <strain evidence="3 4">BEG34</strain>
    </source>
</reference>
<evidence type="ECO:0000256" key="2">
    <source>
        <dbReference type="SAM" id="Phobius"/>
    </source>
</evidence>
<dbReference type="Proteomes" id="UP000439903">
    <property type="component" value="Unassembled WGS sequence"/>
</dbReference>
<sequence length="508" mass="57835">MDSKARAKVSANMIISDFSNIRIPQKQGQDDDSTLISPTLFSPTIQNHLENKYDSRSEVSRSSNNTARRAKVNPAMILGESEDSRYRRQNTSFDESSRKVFYGSNADAAHNYVRSDVSWGSDPGQNINTKKSILKSNDEISHQYNHENTNEWDTSRPLKVKTKSFVDDSNYRNDAFSHNIQHQLNPRYKTRSPHGTHQTWSDVTYRQAEARTELSNRSDPGPPEHLLKRRTSDHVLSRVPDSIDEHGIFDSNHQPTTKSRRPRVSADSIVDVTSIQSNPRRDATYAQRGIVEDGDHETEDKYNYDDGGDNDDESADETEENSAEEQNEEDQDQEELRELMSLSSDPKIQRKFLDLRISNKSLMSINATLTAKVEDQSNKIANLTSFESIVVSQQQQLDHIIKIEELLRVMSNKISEQDSDIKSLKCQIGEASEEKQKGNVTLFYDPKLLPLNSLPRIIFDRAYDDVTVLFTVITSLLYTIYIFPVIVLAKSANRLAEKSRAKIQEITG</sequence>
<evidence type="ECO:0000313" key="3">
    <source>
        <dbReference type="EMBL" id="KAF0429334.1"/>
    </source>
</evidence>
<feature type="region of interest" description="Disordered" evidence="1">
    <location>
        <begin position="210"/>
        <end position="343"/>
    </location>
</feature>
<keyword evidence="4" id="KW-1185">Reference proteome</keyword>
<feature type="transmembrane region" description="Helical" evidence="2">
    <location>
        <begin position="466"/>
        <end position="489"/>
    </location>
</feature>
<dbReference type="AlphaFoldDB" id="A0A8H3X8C9"/>
<gene>
    <name evidence="3" type="ORF">F8M41_005717</name>
</gene>
<feature type="compositionally biased region" description="Acidic residues" evidence="1">
    <location>
        <begin position="306"/>
        <end position="335"/>
    </location>
</feature>
<proteinExistence type="predicted"/>